<dbReference type="InterPro" id="IPR038113">
    <property type="entry name" value="MITD1_C_sf"/>
</dbReference>
<evidence type="ECO:0000256" key="1">
    <source>
        <dbReference type="SAM" id="MobiDB-lite"/>
    </source>
</evidence>
<dbReference type="Pfam" id="PF20442">
    <property type="entry name" value="BrxL_N"/>
    <property type="match status" value="1"/>
</dbReference>
<sequence length="679" mass="78039">MKELDQKINELFAGKVVRKDLTNLIKGNASIPTYVLEYLLGQYAATDDEETIREGVETVKSIITKHFVHRDEAQVIKSTVRERGSHRIIDKVAVKLNDKKDIYEAYFGNLGLNKVPIQDSFVKKHPKLLSGGVWCIVTLGYQPSEERDAIPWTIEKLKPIQISGVDLDEYKELRQKFTTEEWINLLMQSIGLNPEEFSDRSKLLQLARLIPFAEKNYNLIELGPKGTGKSHLYSELSPHGILISGGEVSKAKLFVNNSTGEIGLVGYWDVVAYDEFAGKTKKADRGLVDILKNYMANKNFSRGTQVYQAEASMVYVGNTDHSVPYMLKHSDLFDALPKDYYDSAFLDRIHCYLPGWEVQKLRNEMFTSDYGFIVDYLAEIMKDLRKEDYMKSYQQYFELSDSITTRDKTAIEKTFSGLIKVIYPHGEFSASDAKELLDFAIEGRKRVKDQLRKMDETFNDEVVRFQYKTDDGSVQKIETLEVIEYGDHKLNIPAGGETDGEGENIPNEDLAEEKKEKSKKELKEGQKIIRENQTGVSYQKLFGDYLEDATEIEVIDPYIRLPYQLKNFMELARLIAELKEPDEEVSIHLKTNNNEEYLENAREAFSDMSDSLEPIGVKFTYEFDEDLHDRSITLDNGWKIVLGRGLDIFQKTNGWFDIADHYQEVRKCKGCEITYLREG</sequence>
<dbReference type="RefSeq" id="WP_237852608.1">
    <property type="nucleotide sequence ID" value="NZ_JAKLWS010000003.1"/>
</dbReference>
<dbReference type="Pfam" id="PF13337">
    <property type="entry name" value="BrxL_ATPase"/>
    <property type="match status" value="1"/>
</dbReference>
<dbReference type="NCBIfam" id="TIGR02688">
    <property type="entry name" value="BREX system Lon protease-like protein BrxL"/>
    <property type="match status" value="1"/>
</dbReference>
<dbReference type="InterPro" id="IPR032341">
    <property type="entry name" value="MITD1_C"/>
</dbReference>
<dbReference type="EMBL" id="JAKLWS010000003">
    <property type="protein sequence ID" value="MCG2587765.1"/>
    <property type="molecule type" value="Genomic_DNA"/>
</dbReference>
<keyword evidence="5" id="KW-1185">Reference proteome</keyword>
<evidence type="ECO:0000259" key="2">
    <source>
        <dbReference type="Pfam" id="PF16565"/>
    </source>
</evidence>
<reference evidence="4" key="2">
    <citation type="submission" date="2024-05" db="EMBL/GenBank/DDBJ databases">
        <title>Rhodohalobacter halophilus gen. nov., sp. nov., a moderately halophilic member of the family Balneolaceae.</title>
        <authorList>
            <person name="Xia J."/>
        </authorList>
    </citation>
    <scope>NUCLEOTIDE SEQUENCE</scope>
    <source>
        <strain evidence="4">WB101</strain>
    </source>
</reference>
<evidence type="ECO:0000313" key="4">
    <source>
        <dbReference type="EMBL" id="MCG2587765.1"/>
    </source>
</evidence>
<dbReference type="InterPro" id="IPR046838">
    <property type="entry name" value="BrxL_N"/>
</dbReference>
<proteinExistence type="predicted"/>
<dbReference type="InterPro" id="IPR014061">
    <property type="entry name" value="BrxL-like"/>
</dbReference>
<feature type="domain" description="BREX system Lon protease-like BrxL N-terminal" evidence="3">
    <location>
        <begin position="10"/>
        <end position="141"/>
    </location>
</feature>
<gene>
    <name evidence="4" type="primary">brxL</name>
    <name evidence="4" type="ORF">L6773_04265</name>
</gene>
<accession>A0ABS9KAA7</accession>
<protein>
    <submittedName>
        <fullName evidence="4">BREX system Lon protease-like protein BrxL</fullName>
    </submittedName>
</protein>
<dbReference type="Gene3D" id="3.30.870.30">
    <property type="entry name" value="MITD, C-terminal phospholipase D-like domain"/>
    <property type="match status" value="1"/>
</dbReference>
<reference evidence="4" key="1">
    <citation type="submission" date="2022-01" db="EMBL/GenBank/DDBJ databases">
        <authorList>
            <person name="Wang Y."/>
        </authorList>
    </citation>
    <scope>NUCLEOTIDE SEQUENCE</scope>
    <source>
        <strain evidence="4">WB101</strain>
    </source>
</reference>
<dbReference type="Pfam" id="PF16565">
    <property type="entry name" value="MIT_C"/>
    <property type="match status" value="1"/>
</dbReference>
<comment type="caution">
    <text evidence="4">The sequence shown here is derived from an EMBL/GenBank/DDBJ whole genome shotgun (WGS) entry which is preliminary data.</text>
</comment>
<dbReference type="Proteomes" id="UP001165366">
    <property type="component" value="Unassembled WGS sequence"/>
</dbReference>
<feature type="domain" description="MITD1 C-terminal phospholipase D-like" evidence="2">
    <location>
        <begin position="535"/>
        <end position="677"/>
    </location>
</feature>
<organism evidence="4 5">
    <name type="scientific">Rhodohalobacter sulfatireducens</name>
    <dbReference type="NCBI Taxonomy" id="2911366"/>
    <lineage>
        <taxon>Bacteria</taxon>
        <taxon>Pseudomonadati</taxon>
        <taxon>Balneolota</taxon>
        <taxon>Balneolia</taxon>
        <taxon>Balneolales</taxon>
        <taxon>Balneolaceae</taxon>
        <taxon>Rhodohalobacter</taxon>
    </lineage>
</organism>
<evidence type="ECO:0000259" key="3">
    <source>
        <dbReference type="Pfam" id="PF20442"/>
    </source>
</evidence>
<feature type="region of interest" description="Disordered" evidence="1">
    <location>
        <begin position="491"/>
        <end position="518"/>
    </location>
</feature>
<name>A0ABS9KAA7_9BACT</name>
<evidence type="ECO:0000313" key="5">
    <source>
        <dbReference type="Proteomes" id="UP001165366"/>
    </source>
</evidence>